<name>A0ABT6FS09_9FLAO</name>
<feature type="region of interest" description="Disordered" evidence="1">
    <location>
        <begin position="59"/>
        <end position="81"/>
    </location>
</feature>
<keyword evidence="3" id="KW-1185">Reference proteome</keyword>
<evidence type="ECO:0000256" key="1">
    <source>
        <dbReference type="SAM" id="MobiDB-lite"/>
    </source>
</evidence>
<protein>
    <recommendedName>
        <fullName evidence="4">LVIVD repeat-containing protein</fullName>
    </recommendedName>
</protein>
<organism evidence="2 3">
    <name type="scientific">Galbibacter pacificus</name>
    <dbReference type="NCBI Taxonomy" id="2996052"/>
    <lineage>
        <taxon>Bacteria</taxon>
        <taxon>Pseudomonadati</taxon>
        <taxon>Bacteroidota</taxon>
        <taxon>Flavobacteriia</taxon>
        <taxon>Flavobacteriales</taxon>
        <taxon>Flavobacteriaceae</taxon>
        <taxon>Galbibacter</taxon>
    </lineage>
</organism>
<dbReference type="PROSITE" id="PS51257">
    <property type="entry name" value="PROKAR_LIPOPROTEIN"/>
    <property type="match status" value="1"/>
</dbReference>
<comment type="caution">
    <text evidence="2">The sequence shown here is derived from an EMBL/GenBank/DDBJ whole genome shotgun (WGS) entry which is preliminary data.</text>
</comment>
<reference evidence="2" key="1">
    <citation type="submission" date="2022-11" db="EMBL/GenBank/DDBJ databases">
        <title>High-quality draft genome sequence of Galbibacter sp. strain CMA-7.</title>
        <authorList>
            <person name="Wei L."/>
            <person name="Dong C."/>
            <person name="Shao Z."/>
        </authorList>
    </citation>
    <scope>NUCLEOTIDE SEQUENCE</scope>
    <source>
        <strain evidence="2">CMA-7</strain>
    </source>
</reference>
<evidence type="ECO:0000313" key="3">
    <source>
        <dbReference type="Proteomes" id="UP001153642"/>
    </source>
</evidence>
<feature type="compositionally biased region" description="Basic and acidic residues" evidence="1">
    <location>
        <begin position="60"/>
        <end position="70"/>
    </location>
</feature>
<sequence>MKKAKNIGMLTFLVLLVACQSNDDNSDIQEPGESNVILTDNNLSERVKLEHIGVISIKGAPEKNPEESSEKSSNNVPGENLKANDFPLVQIAEVSAPVYKGTTLRATHVEINETYAYVSYNVEGDTYLGAIDVIDISNPLNPSVILQAIFPNTDISSIDYYQNALYIAGANPSIANDGTNPAFLIKMLLNDGLPTENLSLMDMPGYVATDVIANTNGIFGVSGDNGVLAKYNLGTQQLDNDVSLPDLRAVGNYNNKIVVLSGTEGIHIYNAGNLNKTNSFATSKDIAEAKRTIDFFDNNVLVAEGSKGIGIYNINNGSKITTIKISEVDPKENIDPNDLVTNAVSVEDKHIFAASGAGGVSVYTINDNISDLTTIGTLNLEGSANYVKSANDYIFVADGKGGLKILKAVAETDSSSGIVCTDYPVFKGGYWLNVNSNSDEAYSGSASLMGINVNSKAHLIFCGALAVNKGININSEGTFLIKGTLAQGTSEAPYNALIVNNKGILQIEGSLVIYGNMILNNGATLEFLGNDSSITVYGNVIKNGNITITGNYTDTFNSLE</sequence>
<gene>
    <name evidence="2" type="ORF">OSR52_09250</name>
</gene>
<dbReference type="EMBL" id="JAPMUA010000003">
    <property type="protein sequence ID" value="MDG3586054.1"/>
    <property type="molecule type" value="Genomic_DNA"/>
</dbReference>
<proteinExistence type="predicted"/>
<evidence type="ECO:0000313" key="2">
    <source>
        <dbReference type="EMBL" id="MDG3586054.1"/>
    </source>
</evidence>
<accession>A0ABT6FS09</accession>
<dbReference type="Gene3D" id="2.130.10.10">
    <property type="entry name" value="YVTN repeat-like/Quinoprotein amine dehydrogenase"/>
    <property type="match status" value="1"/>
</dbReference>
<dbReference type="Proteomes" id="UP001153642">
    <property type="component" value="Unassembled WGS sequence"/>
</dbReference>
<dbReference type="SUPFAM" id="SSF75011">
    <property type="entry name" value="3-carboxy-cis,cis-mucoante lactonizing enzyme"/>
    <property type="match status" value="1"/>
</dbReference>
<evidence type="ECO:0008006" key="4">
    <source>
        <dbReference type="Google" id="ProtNLM"/>
    </source>
</evidence>
<dbReference type="InterPro" id="IPR015943">
    <property type="entry name" value="WD40/YVTN_repeat-like_dom_sf"/>
</dbReference>
<dbReference type="RefSeq" id="WP_277900032.1">
    <property type="nucleotide sequence ID" value="NZ_JAPMUA010000003.1"/>
</dbReference>